<reference evidence="7 8" key="1">
    <citation type="submission" date="2020-08" db="EMBL/GenBank/DDBJ databases">
        <title>Sequencing the genomes of 1000 actinobacteria strains.</title>
        <authorList>
            <person name="Klenk H.-P."/>
        </authorList>
    </citation>
    <scope>NUCLEOTIDE SEQUENCE [LARGE SCALE GENOMIC DNA]</scope>
    <source>
        <strain evidence="7 8">DSM 20146</strain>
    </source>
</reference>
<dbReference type="Pfam" id="PF01810">
    <property type="entry name" value="LysE"/>
    <property type="match status" value="1"/>
</dbReference>
<dbReference type="Proteomes" id="UP000538196">
    <property type="component" value="Unassembled WGS sequence"/>
</dbReference>
<evidence type="ECO:0000313" key="8">
    <source>
        <dbReference type="Proteomes" id="UP000538196"/>
    </source>
</evidence>
<keyword evidence="2" id="KW-1003">Cell membrane</keyword>
<keyword evidence="4 6" id="KW-1133">Transmembrane helix</keyword>
<accession>A0A7W4YLR4</accession>
<dbReference type="InterPro" id="IPR001123">
    <property type="entry name" value="LeuE-type"/>
</dbReference>
<dbReference type="PANTHER" id="PTHR30086:SF20">
    <property type="entry name" value="ARGININE EXPORTER PROTEIN ARGO-RELATED"/>
    <property type="match status" value="1"/>
</dbReference>
<feature type="transmembrane region" description="Helical" evidence="6">
    <location>
        <begin position="108"/>
        <end position="130"/>
    </location>
</feature>
<feature type="transmembrane region" description="Helical" evidence="6">
    <location>
        <begin position="142"/>
        <end position="165"/>
    </location>
</feature>
<proteinExistence type="predicted"/>
<evidence type="ECO:0000256" key="4">
    <source>
        <dbReference type="ARBA" id="ARBA00022989"/>
    </source>
</evidence>
<feature type="transmembrane region" description="Helical" evidence="6">
    <location>
        <begin position="6"/>
        <end position="27"/>
    </location>
</feature>
<dbReference type="GO" id="GO:0015171">
    <property type="term" value="F:amino acid transmembrane transporter activity"/>
    <property type="evidence" value="ECO:0007669"/>
    <property type="project" value="TreeGrafter"/>
</dbReference>
<name>A0A7W4YLR4_LEIAQ</name>
<comment type="caution">
    <text evidence="7">The sequence shown here is derived from an EMBL/GenBank/DDBJ whole genome shotgun (WGS) entry which is preliminary data.</text>
</comment>
<evidence type="ECO:0000256" key="5">
    <source>
        <dbReference type="ARBA" id="ARBA00023136"/>
    </source>
</evidence>
<evidence type="ECO:0000256" key="2">
    <source>
        <dbReference type="ARBA" id="ARBA00022475"/>
    </source>
</evidence>
<feature type="transmembrane region" description="Helical" evidence="6">
    <location>
        <begin position="177"/>
        <end position="199"/>
    </location>
</feature>
<keyword evidence="5 6" id="KW-0472">Membrane</keyword>
<evidence type="ECO:0000256" key="3">
    <source>
        <dbReference type="ARBA" id="ARBA00022692"/>
    </source>
</evidence>
<evidence type="ECO:0000256" key="6">
    <source>
        <dbReference type="SAM" id="Phobius"/>
    </source>
</evidence>
<dbReference type="AlphaFoldDB" id="A0A7W4YLR4"/>
<dbReference type="EMBL" id="JACHVP010000005">
    <property type="protein sequence ID" value="MBB2968949.1"/>
    <property type="molecule type" value="Genomic_DNA"/>
</dbReference>
<comment type="subcellular location">
    <subcellularLocation>
        <location evidence="1">Cell membrane</location>
        <topology evidence="1">Multi-pass membrane protein</topology>
    </subcellularLocation>
</comment>
<feature type="transmembrane region" description="Helical" evidence="6">
    <location>
        <begin position="39"/>
        <end position="62"/>
    </location>
</feature>
<evidence type="ECO:0000256" key="1">
    <source>
        <dbReference type="ARBA" id="ARBA00004651"/>
    </source>
</evidence>
<sequence length="212" mass="21815">MPGSAIVAFGGISLLFILTPGADWAYAISGGLKRRVVPAVTGLLLDHVVVIAIVAAGVGAVIARFPMALTGLTLVGAAYLLWLGWGVLRRSSAPRAADGVDDGTARSWLARGFAVSGLNPKLLLLTLAVLPQFTSVADPWPVGLQIVVLGAVHVVNCAIVYFAVGFAAKRVLSARPVAARVVARVSGFAMIAIGAFLVVERVAHVVSPTAFA</sequence>
<gene>
    <name evidence="7" type="ORF">FHX33_003731</name>
</gene>
<organism evidence="7 8">
    <name type="scientific">Leifsonia aquatica</name>
    <name type="common">Corynebacterium aquaticum</name>
    <dbReference type="NCBI Taxonomy" id="144185"/>
    <lineage>
        <taxon>Bacteria</taxon>
        <taxon>Bacillati</taxon>
        <taxon>Actinomycetota</taxon>
        <taxon>Actinomycetes</taxon>
        <taxon>Micrococcales</taxon>
        <taxon>Microbacteriaceae</taxon>
        <taxon>Leifsonia</taxon>
    </lineage>
</organism>
<keyword evidence="3 6" id="KW-0812">Transmembrane</keyword>
<keyword evidence="8" id="KW-1185">Reference proteome</keyword>
<feature type="transmembrane region" description="Helical" evidence="6">
    <location>
        <begin position="68"/>
        <end position="88"/>
    </location>
</feature>
<evidence type="ECO:0000313" key="7">
    <source>
        <dbReference type="EMBL" id="MBB2968949.1"/>
    </source>
</evidence>
<dbReference type="RefSeq" id="WP_021765069.1">
    <property type="nucleotide sequence ID" value="NZ_JACHVP010000005.1"/>
</dbReference>
<protein>
    <submittedName>
        <fullName evidence="7">Threonine/homoserine/homoserine lactone efflux protein</fullName>
    </submittedName>
</protein>
<dbReference type="PANTHER" id="PTHR30086">
    <property type="entry name" value="ARGININE EXPORTER PROTEIN ARGO"/>
    <property type="match status" value="1"/>
</dbReference>
<dbReference type="GO" id="GO:0005886">
    <property type="term" value="C:plasma membrane"/>
    <property type="evidence" value="ECO:0007669"/>
    <property type="project" value="UniProtKB-SubCell"/>
</dbReference>